<evidence type="ECO:0000259" key="3">
    <source>
        <dbReference type="Pfam" id="PF00437"/>
    </source>
</evidence>
<reference evidence="4 5" key="1">
    <citation type="submission" date="2020-05" db="EMBL/GenBank/DDBJ databases">
        <title>Complete genome sequence of Gemmatimonas greenlandica TET16.</title>
        <authorList>
            <person name="Zeng Y."/>
        </authorList>
    </citation>
    <scope>NUCLEOTIDE SEQUENCE [LARGE SCALE GENOMIC DNA]</scope>
    <source>
        <strain evidence="4 5">TET16</strain>
    </source>
</reference>
<dbReference type="Proteomes" id="UP000500938">
    <property type="component" value="Chromosome"/>
</dbReference>
<dbReference type="InterPro" id="IPR050921">
    <property type="entry name" value="T4SS_GSP_E_ATPase"/>
</dbReference>
<evidence type="ECO:0000313" key="5">
    <source>
        <dbReference type="Proteomes" id="UP000500938"/>
    </source>
</evidence>
<feature type="domain" description="Bacterial type II secretion system protein E" evidence="3">
    <location>
        <begin position="216"/>
        <end position="495"/>
    </location>
</feature>
<feature type="compositionally biased region" description="Basic and acidic residues" evidence="2">
    <location>
        <begin position="83"/>
        <end position="98"/>
    </location>
</feature>
<dbReference type="KEGG" id="ggr:HKW67_20650"/>
<evidence type="ECO:0000256" key="1">
    <source>
        <dbReference type="ARBA" id="ARBA00006611"/>
    </source>
</evidence>
<proteinExistence type="inferred from homology"/>
<dbReference type="EMBL" id="CP053085">
    <property type="protein sequence ID" value="QJR37757.1"/>
    <property type="molecule type" value="Genomic_DNA"/>
</dbReference>
<sequence length="587" mass="63553">MARCGQGTGSFSRLPLAQRLSGRGRRADSRSSDHGQFCRPWRTSADRSVSPARREIDGSEGTRVWQQRSLAGCPRRIRATTRQTEEVTVERSLRDRLLGKRPTPSGASADGTNGNGNGNGVVPTEGVVDPLQGLPQPEEKKEVDNGVLTPVDLLKRDLHQKLIDRLDLAALEKIRDESALTQQIRAAVLEFLRIEQAPLSAAERDEVVEQIVWEVTGLGPIEPLTRDPSVSDILVNGPKSVYVERRGRLERTNITFRDNAHLLTIIDRIVSKVGRRVDESSPMVDARLADGSRVNAIIPPLAIDGPVLSIRRFGASLGPRRLVELGALSAPMLRLLAACVVARLNVLVSGGTGSGKTTVLNALSSFIPGTERLVTIEDAAELRLQQAHVVRLETRPPNTEGRGEVSARDLVKNALRMRPDRIIIGEVRSGEALDMLQAMNTGHEGSLTTVHANTPRDALARLETMVLFAGTALPTRAIREQMASALHVIVQVSRMSDGTRRITSITEVTSMESDVITTQEIFRYRRRGVADDGTVLGNFEATGVRPLFMEAILARGIDLPAETFAFGAVSHAGPGAVGLLGEGGLPA</sequence>
<dbReference type="SUPFAM" id="SSF52540">
    <property type="entry name" value="P-loop containing nucleoside triphosphate hydrolases"/>
    <property type="match status" value="1"/>
</dbReference>
<dbReference type="AlphaFoldDB" id="A0A6M4IVY3"/>
<organism evidence="4 5">
    <name type="scientific">Gemmatimonas groenlandica</name>
    <dbReference type="NCBI Taxonomy" id="2732249"/>
    <lineage>
        <taxon>Bacteria</taxon>
        <taxon>Pseudomonadati</taxon>
        <taxon>Gemmatimonadota</taxon>
        <taxon>Gemmatimonadia</taxon>
        <taxon>Gemmatimonadales</taxon>
        <taxon>Gemmatimonadaceae</taxon>
        <taxon>Gemmatimonas</taxon>
    </lineage>
</organism>
<protein>
    <submittedName>
        <fullName evidence="4">CpaF family protein</fullName>
    </submittedName>
</protein>
<accession>A0A6M4IVY3</accession>
<dbReference type="Pfam" id="PF00437">
    <property type="entry name" value="T2SSE"/>
    <property type="match status" value="1"/>
</dbReference>
<gene>
    <name evidence="4" type="ORF">HKW67_20650</name>
</gene>
<dbReference type="PANTHER" id="PTHR30486">
    <property type="entry name" value="TWITCHING MOTILITY PROTEIN PILT"/>
    <property type="match status" value="1"/>
</dbReference>
<evidence type="ECO:0000256" key="2">
    <source>
        <dbReference type="SAM" id="MobiDB-lite"/>
    </source>
</evidence>
<dbReference type="GO" id="GO:0016887">
    <property type="term" value="F:ATP hydrolysis activity"/>
    <property type="evidence" value="ECO:0007669"/>
    <property type="project" value="InterPro"/>
</dbReference>
<feature type="region of interest" description="Disordered" evidence="2">
    <location>
        <begin position="1"/>
        <end position="142"/>
    </location>
</feature>
<dbReference type="Gene3D" id="3.30.450.380">
    <property type="match status" value="1"/>
</dbReference>
<evidence type="ECO:0000313" key="4">
    <source>
        <dbReference type="EMBL" id="QJR37757.1"/>
    </source>
</evidence>
<dbReference type="Gene3D" id="3.40.50.300">
    <property type="entry name" value="P-loop containing nucleotide triphosphate hydrolases"/>
    <property type="match status" value="1"/>
</dbReference>
<keyword evidence="5" id="KW-1185">Reference proteome</keyword>
<dbReference type="PANTHER" id="PTHR30486:SF15">
    <property type="entry name" value="TYPE II_IV SECRETION SYSTEM ATPASE"/>
    <property type="match status" value="1"/>
</dbReference>
<dbReference type="CDD" id="cd01130">
    <property type="entry name" value="VirB11-like_ATPase"/>
    <property type="match status" value="1"/>
</dbReference>
<dbReference type="InterPro" id="IPR027417">
    <property type="entry name" value="P-loop_NTPase"/>
</dbReference>
<dbReference type="InterPro" id="IPR001482">
    <property type="entry name" value="T2SS/T4SS_dom"/>
</dbReference>
<name>A0A6M4IVY3_9BACT</name>
<comment type="similarity">
    <text evidence="1">Belongs to the GSP E family.</text>
</comment>